<keyword evidence="1" id="KW-1133">Transmembrane helix</keyword>
<dbReference type="PANTHER" id="PTHR37314">
    <property type="entry name" value="SLR0142 PROTEIN"/>
    <property type="match status" value="1"/>
</dbReference>
<dbReference type="RefSeq" id="WP_189419546.1">
    <property type="nucleotide sequence ID" value="NZ_BMYZ01000002.1"/>
</dbReference>
<keyword evidence="1" id="KW-0472">Membrane</keyword>
<evidence type="ECO:0000313" key="3">
    <source>
        <dbReference type="Proteomes" id="UP000619761"/>
    </source>
</evidence>
<evidence type="ECO:0000313" key="2">
    <source>
        <dbReference type="EMBL" id="GGY80913.1"/>
    </source>
</evidence>
<reference evidence="3" key="1">
    <citation type="journal article" date="2019" name="Int. J. Syst. Evol. Microbiol.">
        <title>The Global Catalogue of Microorganisms (GCM) 10K type strain sequencing project: providing services to taxonomists for standard genome sequencing and annotation.</title>
        <authorList>
            <consortium name="The Broad Institute Genomics Platform"/>
            <consortium name="The Broad Institute Genome Sequencing Center for Infectious Disease"/>
            <person name="Wu L."/>
            <person name="Ma J."/>
        </authorList>
    </citation>
    <scope>NUCLEOTIDE SEQUENCE [LARGE SCALE GENOMIC DNA]</scope>
    <source>
        <strain evidence="3">KCTC 32239</strain>
    </source>
</reference>
<feature type="transmembrane region" description="Helical" evidence="1">
    <location>
        <begin position="12"/>
        <end position="31"/>
    </location>
</feature>
<feature type="transmembrane region" description="Helical" evidence="1">
    <location>
        <begin position="136"/>
        <end position="157"/>
    </location>
</feature>
<dbReference type="Pfam" id="PF06912">
    <property type="entry name" value="DUF1275"/>
    <property type="match status" value="1"/>
</dbReference>
<feature type="transmembrane region" description="Helical" evidence="1">
    <location>
        <begin position="58"/>
        <end position="78"/>
    </location>
</feature>
<proteinExistence type="predicted"/>
<feature type="transmembrane region" description="Helical" evidence="1">
    <location>
        <begin position="169"/>
        <end position="188"/>
    </location>
</feature>
<organism evidence="2 3">
    <name type="scientific">Cellvibrio zantedeschiae</name>
    <dbReference type="NCBI Taxonomy" id="1237077"/>
    <lineage>
        <taxon>Bacteria</taxon>
        <taxon>Pseudomonadati</taxon>
        <taxon>Pseudomonadota</taxon>
        <taxon>Gammaproteobacteria</taxon>
        <taxon>Cellvibrionales</taxon>
        <taxon>Cellvibrionaceae</taxon>
        <taxon>Cellvibrio</taxon>
    </lineage>
</organism>
<feature type="transmembrane region" description="Helical" evidence="1">
    <location>
        <begin position="194"/>
        <end position="214"/>
    </location>
</feature>
<dbReference type="InterPro" id="IPR010699">
    <property type="entry name" value="DUF1275"/>
</dbReference>
<name>A0ABQ3BAE2_9GAMM</name>
<sequence length="224" mass="23871">MISKLPKWVEASAFVLAFIAGSVNAIALLGFNHQGVSHLTGSSSLLGVELAKANYAEVIHLGWIILSFVVGAGLSGFAIGNESLRYGRRYGFALLCVALLLVLSMYFLNLSSNLGHYLASAACGLQNAMTSTFSGALMRTTHVTGLFTDLGIIIGLWLRGHSPDKRRVILYLILITGFIVGGLIGAISFTHLTFYAMLIPAALAALLAGIYFVCRQKLIQSSSS</sequence>
<feature type="transmembrane region" description="Helical" evidence="1">
    <location>
        <begin position="90"/>
        <end position="108"/>
    </location>
</feature>
<keyword evidence="3" id="KW-1185">Reference proteome</keyword>
<gene>
    <name evidence="2" type="ORF">GCM10011613_27460</name>
</gene>
<dbReference type="EMBL" id="BMYZ01000002">
    <property type="protein sequence ID" value="GGY80913.1"/>
    <property type="molecule type" value="Genomic_DNA"/>
</dbReference>
<dbReference type="Proteomes" id="UP000619761">
    <property type="component" value="Unassembled WGS sequence"/>
</dbReference>
<comment type="caution">
    <text evidence="2">The sequence shown here is derived from an EMBL/GenBank/DDBJ whole genome shotgun (WGS) entry which is preliminary data.</text>
</comment>
<keyword evidence="1" id="KW-0812">Transmembrane</keyword>
<protein>
    <submittedName>
        <fullName evidence="2">Permease</fullName>
    </submittedName>
</protein>
<evidence type="ECO:0000256" key="1">
    <source>
        <dbReference type="SAM" id="Phobius"/>
    </source>
</evidence>
<dbReference type="PANTHER" id="PTHR37314:SF4">
    <property type="entry name" value="UPF0700 TRANSMEMBRANE PROTEIN YOAK"/>
    <property type="match status" value="1"/>
</dbReference>
<accession>A0ABQ3BAE2</accession>